<reference evidence="1" key="1">
    <citation type="submission" date="2020-10" db="EMBL/GenBank/DDBJ databases">
        <authorList>
            <person name="Gilroy R."/>
        </authorList>
    </citation>
    <scope>NUCLEOTIDE SEQUENCE</scope>
    <source>
        <strain evidence="1">B1-15692</strain>
    </source>
</reference>
<name>A0A9D9I893_9BACT</name>
<gene>
    <name evidence="1" type="ORF">IAB99_06800</name>
</gene>
<comment type="caution">
    <text evidence="1">The sequence shown here is derived from an EMBL/GenBank/DDBJ whole genome shotgun (WGS) entry which is preliminary data.</text>
</comment>
<accession>A0A9D9I893</accession>
<evidence type="ECO:0000313" key="2">
    <source>
        <dbReference type="Proteomes" id="UP000823660"/>
    </source>
</evidence>
<dbReference type="AlphaFoldDB" id="A0A9D9I893"/>
<protein>
    <submittedName>
        <fullName evidence="1">Uncharacterized protein</fullName>
    </submittedName>
</protein>
<sequence>MLSNYAGRFPVEYTRDLFPLFISALKWYAEKNIGRQYYERIAGILGKIRRLEGGGKVVEELVAKFRDKYSRRRAMMEVLKDQVPRHYPRCCRKKETVN</sequence>
<proteinExistence type="predicted"/>
<organism evidence="1 2">
    <name type="scientific">Candidatus Cryptobacteroides faecipullorum</name>
    <dbReference type="NCBI Taxonomy" id="2840764"/>
    <lineage>
        <taxon>Bacteria</taxon>
        <taxon>Pseudomonadati</taxon>
        <taxon>Bacteroidota</taxon>
        <taxon>Bacteroidia</taxon>
        <taxon>Bacteroidales</taxon>
        <taxon>Candidatus Cryptobacteroides</taxon>
    </lineage>
</organism>
<dbReference type="Proteomes" id="UP000823660">
    <property type="component" value="Unassembled WGS sequence"/>
</dbReference>
<evidence type="ECO:0000313" key="1">
    <source>
        <dbReference type="EMBL" id="MBO8467455.1"/>
    </source>
</evidence>
<dbReference type="EMBL" id="JADIMH010000038">
    <property type="protein sequence ID" value="MBO8467455.1"/>
    <property type="molecule type" value="Genomic_DNA"/>
</dbReference>
<reference evidence="1" key="2">
    <citation type="journal article" date="2021" name="PeerJ">
        <title>Extensive microbial diversity within the chicken gut microbiome revealed by metagenomics and culture.</title>
        <authorList>
            <person name="Gilroy R."/>
            <person name="Ravi A."/>
            <person name="Getino M."/>
            <person name="Pursley I."/>
            <person name="Horton D.L."/>
            <person name="Alikhan N.F."/>
            <person name="Baker D."/>
            <person name="Gharbi K."/>
            <person name="Hall N."/>
            <person name="Watson M."/>
            <person name="Adriaenssens E.M."/>
            <person name="Foster-Nyarko E."/>
            <person name="Jarju S."/>
            <person name="Secka A."/>
            <person name="Antonio M."/>
            <person name="Oren A."/>
            <person name="Chaudhuri R.R."/>
            <person name="La Ragione R."/>
            <person name="Hildebrand F."/>
            <person name="Pallen M.J."/>
        </authorList>
    </citation>
    <scope>NUCLEOTIDE SEQUENCE</scope>
    <source>
        <strain evidence="1">B1-15692</strain>
    </source>
</reference>